<organism evidence="2 3">
    <name type="scientific">Phellinidium pouzarii</name>
    <dbReference type="NCBI Taxonomy" id="167371"/>
    <lineage>
        <taxon>Eukaryota</taxon>
        <taxon>Fungi</taxon>
        <taxon>Dikarya</taxon>
        <taxon>Basidiomycota</taxon>
        <taxon>Agaricomycotina</taxon>
        <taxon>Agaricomycetes</taxon>
        <taxon>Hymenochaetales</taxon>
        <taxon>Hymenochaetaceae</taxon>
        <taxon>Phellinidium</taxon>
    </lineage>
</organism>
<feature type="compositionally biased region" description="Low complexity" evidence="1">
    <location>
        <begin position="106"/>
        <end position="120"/>
    </location>
</feature>
<feature type="region of interest" description="Disordered" evidence="1">
    <location>
        <begin position="149"/>
        <end position="169"/>
    </location>
</feature>
<feature type="compositionally biased region" description="Basic and acidic residues" evidence="1">
    <location>
        <begin position="309"/>
        <end position="320"/>
    </location>
</feature>
<feature type="region of interest" description="Disordered" evidence="1">
    <location>
        <begin position="186"/>
        <end position="226"/>
    </location>
</feature>
<name>A0A4S4LA09_9AGAM</name>
<evidence type="ECO:0000313" key="3">
    <source>
        <dbReference type="Proteomes" id="UP000308199"/>
    </source>
</evidence>
<feature type="region of interest" description="Disordered" evidence="1">
    <location>
        <begin position="250"/>
        <end position="335"/>
    </location>
</feature>
<dbReference type="Proteomes" id="UP000308199">
    <property type="component" value="Unassembled WGS sequence"/>
</dbReference>
<gene>
    <name evidence="2" type="ORF">EW145_g2780</name>
</gene>
<reference evidence="2 3" key="1">
    <citation type="submission" date="2019-02" db="EMBL/GenBank/DDBJ databases">
        <title>Genome sequencing of the rare red list fungi Phellinidium pouzarii.</title>
        <authorList>
            <person name="Buettner E."/>
            <person name="Kellner H."/>
        </authorList>
    </citation>
    <scope>NUCLEOTIDE SEQUENCE [LARGE SCALE GENOMIC DNA]</scope>
    <source>
        <strain evidence="2 3">DSM 108285</strain>
    </source>
</reference>
<accession>A0A4S4LA09</accession>
<proteinExistence type="predicted"/>
<evidence type="ECO:0000256" key="1">
    <source>
        <dbReference type="SAM" id="MobiDB-lite"/>
    </source>
</evidence>
<dbReference type="OrthoDB" id="3265817at2759"/>
<dbReference type="EMBL" id="SGPK01000104">
    <property type="protein sequence ID" value="THH08327.1"/>
    <property type="molecule type" value="Genomic_DNA"/>
</dbReference>
<feature type="region of interest" description="Disordered" evidence="1">
    <location>
        <begin position="92"/>
        <end position="120"/>
    </location>
</feature>
<protein>
    <submittedName>
        <fullName evidence="2">Uncharacterized protein</fullName>
    </submittedName>
</protein>
<feature type="compositionally biased region" description="Polar residues" evidence="1">
    <location>
        <begin position="256"/>
        <end position="272"/>
    </location>
</feature>
<evidence type="ECO:0000313" key="2">
    <source>
        <dbReference type="EMBL" id="THH08327.1"/>
    </source>
</evidence>
<sequence length="384" mass="41405">MANSTTVIEITAIPEGAGHQLLSDATLSRSLESSSNESKKPTVRALSRTPVSVWTHCTTSSSSQCVRPHSILINGGPMIEVTSKAMASSSEPVASLYTDGESQTRASTTSNSGSDSGSTSAIASAASSLRTRTTTLSSTSVSQCVSFAPLPSVEPRPKGGRRPLGLAARGQLLRQRRMQLQGDDDYYEYDNTSANNFSGQNSSSEDGEAKPYRRSRKNSDLDEDEEDPFVTLGKALNDATKVIWRRLSHGKLRRSASASEDSGQTPQRQTGKSFGWRGLKRSNTLGAIDTSPSSKDGPDDDDSEDDTDGTWRRRKNEDPMTKTIMENSDDGHGGDSFVVAYDVVLEEEDLELARVHDEIRTTVEVHVVKAAEGISEPHDASLSN</sequence>
<feature type="compositionally biased region" description="Polar residues" evidence="1">
    <location>
        <begin position="190"/>
        <end position="204"/>
    </location>
</feature>
<keyword evidence="3" id="KW-1185">Reference proteome</keyword>
<comment type="caution">
    <text evidence="2">The sequence shown here is derived from an EMBL/GenBank/DDBJ whole genome shotgun (WGS) entry which is preliminary data.</text>
</comment>
<feature type="compositionally biased region" description="Acidic residues" evidence="1">
    <location>
        <begin position="298"/>
        <end position="308"/>
    </location>
</feature>
<dbReference type="AlphaFoldDB" id="A0A4S4LA09"/>